<dbReference type="GO" id="GO:0018773">
    <property type="term" value="F:acetylpyruvate hydrolase activity"/>
    <property type="evidence" value="ECO:0007669"/>
    <property type="project" value="TreeGrafter"/>
</dbReference>
<organism evidence="4">
    <name type="scientific">hydrothermal vent metagenome</name>
    <dbReference type="NCBI Taxonomy" id="652676"/>
    <lineage>
        <taxon>unclassified sequences</taxon>
        <taxon>metagenomes</taxon>
        <taxon>ecological metagenomes</taxon>
    </lineage>
</organism>
<dbReference type="AlphaFoldDB" id="A0A3B0QXL3"/>
<feature type="domain" description="Rv2993c-like N-terminal" evidence="3">
    <location>
        <begin position="1"/>
        <end position="66"/>
    </location>
</feature>
<gene>
    <name evidence="4" type="ORF">MNBD_DELTA01-1911</name>
</gene>
<dbReference type="Pfam" id="PF01557">
    <property type="entry name" value="FAA_hydrolase"/>
    <property type="match status" value="1"/>
</dbReference>
<reference evidence="4" key="1">
    <citation type="submission" date="2018-06" db="EMBL/GenBank/DDBJ databases">
        <authorList>
            <person name="Zhirakovskaya E."/>
        </authorList>
    </citation>
    <scope>NUCLEOTIDE SEQUENCE</scope>
</reference>
<keyword evidence="4" id="KW-0378">Hydrolase</keyword>
<accession>A0A3B0QXL3</accession>
<name>A0A3B0QXL3_9ZZZZ</name>
<feature type="domain" description="Fumarylacetoacetase-like C-terminal" evidence="2">
    <location>
        <begin position="71"/>
        <end position="272"/>
    </location>
</feature>
<dbReference type="InterPro" id="IPR018833">
    <property type="entry name" value="Rv2993c-like_N"/>
</dbReference>
<proteinExistence type="predicted"/>
<protein>
    <submittedName>
        <fullName evidence="4">Fumarylacetoacetate hydrolase family protein</fullName>
    </submittedName>
</protein>
<evidence type="ECO:0000259" key="2">
    <source>
        <dbReference type="Pfam" id="PF01557"/>
    </source>
</evidence>
<evidence type="ECO:0000313" key="4">
    <source>
        <dbReference type="EMBL" id="VAV84831.1"/>
    </source>
</evidence>
<dbReference type="PANTHER" id="PTHR11820:SF7">
    <property type="entry name" value="ACYLPYRUVASE FAHD1, MITOCHONDRIAL"/>
    <property type="match status" value="1"/>
</dbReference>
<keyword evidence="1" id="KW-0479">Metal-binding</keyword>
<evidence type="ECO:0000259" key="3">
    <source>
        <dbReference type="Pfam" id="PF10370"/>
    </source>
</evidence>
<dbReference type="Gene3D" id="2.30.30.370">
    <property type="entry name" value="FAH"/>
    <property type="match status" value="1"/>
</dbReference>
<dbReference type="InterPro" id="IPR036663">
    <property type="entry name" value="Fumarylacetoacetase_C_sf"/>
</dbReference>
<dbReference type="InterPro" id="IPR011234">
    <property type="entry name" value="Fumarylacetoacetase-like_C"/>
</dbReference>
<dbReference type="Gene3D" id="3.90.850.10">
    <property type="entry name" value="Fumarylacetoacetase-like, C-terminal domain"/>
    <property type="match status" value="1"/>
</dbReference>
<dbReference type="GO" id="GO:0046872">
    <property type="term" value="F:metal ion binding"/>
    <property type="evidence" value="ECO:0007669"/>
    <property type="project" value="UniProtKB-KW"/>
</dbReference>
<dbReference type="Pfam" id="PF10370">
    <property type="entry name" value="Rv2993c-like_N"/>
    <property type="match status" value="1"/>
</dbReference>
<dbReference type="SUPFAM" id="SSF56529">
    <property type="entry name" value="FAH"/>
    <property type="match status" value="1"/>
</dbReference>
<dbReference type="GO" id="GO:0016853">
    <property type="term" value="F:isomerase activity"/>
    <property type="evidence" value="ECO:0007669"/>
    <property type="project" value="UniProtKB-ARBA"/>
</dbReference>
<dbReference type="GO" id="GO:0019752">
    <property type="term" value="P:carboxylic acid metabolic process"/>
    <property type="evidence" value="ECO:0007669"/>
    <property type="project" value="UniProtKB-ARBA"/>
</dbReference>
<dbReference type="FunFam" id="3.90.850.10:FF:000002">
    <property type="entry name" value="2-hydroxyhepta-2,4-diene-1,7-dioate isomerase"/>
    <property type="match status" value="1"/>
</dbReference>
<dbReference type="EMBL" id="UOEA01000074">
    <property type="protein sequence ID" value="VAV84831.1"/>
    <property type="molecule type" value="Genomic_DNA"/>
</dbReference>
<evidence type="ECO:0000256" key="1">
    <source>
        <dbReference type="ARBA" id="ARBA00022723"/>
    </source>
</evidence>
<dbReference type="PANTHER" id="PTHR11820">
    <property type="entry name" value="ACYLPYRUVASE"/>
    <property type="match status" value="1"/>
</dbReference>
<sequence>MRVVRFSVGDKNYSGVIDKDPKDSEKEIVTALKGGDIMACAQAYDELDMTTGSESWPLGDVKLLAPVLPSKIIGIGLNYAAHAAEFSKDAPQETPLIFMKPSTAVIGPEDDIVLPDHMSHRVDYEGEMGLVIGRRTRNVNLRDAKQNIFGYTCINDVTARDLQGKDKLFTRAKGFDTFAPIGPWIETSAEYDFEPTKTRIETFLNGERRQDATALNMMFNIYELISFISKVMTLLPGDVIASGTPAGVAPMKAGDRVEVRIGGIGSLFNNVVAGDKDIDSSFKK</sequence>